<dbReference type="HOGENOM" id="CLU_041018_0_0_0"/>
<keyword evidence="11" id="KW-1003">Cell membrane</keyword>
<comment type="similarity">
    <text evidence="2 11 12">Belongs to the ATPase A chain family.</text>
</comment>
<organism evidence="14 15">
    <name type="scientific">Phycisphaera mikurensis (strain NBRC 102666 / KCTC 22515 / FYK2301M01)</name>
    <dbReference type="NCBI Taxonomy" id="1142394"/>
    <lineage>
        <taxon>Bacteria</taxon>
        <taxon>Pseudomonadati</taxon>
        <taxon>Planctomycetota</taxon>
        <taxon>Phycisphaerae</taxon>
        <taxon>Phycisphaerales</taxon>
        <taxon>Phycisphaeraceae</taxon>
        <taxon>Phycisphaera</taxon>
    </lineage>
</organism>
<comment type="subunit">
    <text evidence="11">F-type ATPases have 2 components, CF(1) - the catalytic core - and CF(0) - the membrane proton channel. CF(1) has five subunits: alpha(3), beta(3), gamma(1), delta(1), epsilon(1). CF(0) has three main subunits: a(1), b(2) and c(9-12). The alpha and beta chains form an alternating ring which encloses part of the gamma chain. CF(1) is attached to CF(0) by a central stalk formed by the gamma and epsilon chains, while a peripheral stalk is formed by the delta and b chains.</text>
</comment>
<evidence type="ECO:0000256" key="1">
    <source>
        <dbReference type="ARBA" id="ARBA00004141"/>
    </source>
</evidence>
<dbReference type="PRINTS" id="PR00123">
    <property type="entry name" value="ATPASEA"/>
</dbReference>
<evidence type="ECO:0000256" key="9">
    <source>
        <dbReference type="ARBA" id="ARBA00023136"/>
    </source>
</evidence>
<keyword evidence="8 11" id="KW-0406">Ion transport</keyword>
<protein>
    <recommendedName>
        <fullName evidence="11 12">ATP synthase subunit a</fullName>
    </recommendedName>
    <alternativeName>
        <fullName evidence="11">ATP synthase F0 sector subunit a</fullName>
    </alternativeName>
    <alternativeName>
        <fullName evidence="11">F-ATPase subunit 6</fullName>
    </alternativeName>
</protein>
<keyword evidence="6 11" id="KW-0375">Hydrogen ion transport</keyword>
<evidence type="ECO:0000313" key="14">
    <source>
        <dbReference type="EMBL" id="BAM02354.1"/>
    </source>
</evidence>
<dbReference type="HAMAP" id="MF_01393">
    <property type="entry name" value="ATP_synth_a_bact"/>
    <property type="match status" value="1"/>
</dbReference>
<evidence type="ECO:0000256" key="8">
    <source>
        <dbReference type="ARBA" id="ARBA00023065"/>
    </source>
</evidence>
<dbReference type="GO" id="GO:0016787">
    <property type="term" value="F:hydrolase activity"/>
    <property type="evidence" value="ECO:0007669"/>
    <property type="project" value="UniProtKB-KW"/>
</dbReference>
<keyword evidence="7 11" id="KW-1133">Transmembrane helix</keyword>
<evidence type="ECO:0000256" key="12">
    <source>
        <dbReference type="RuleBase" id="RU000483"/>
    </source>
</evidence>
<dbReference type="Gene3D" id="1.20.120.220">
    <property type="entry name" value="ATP synthase, F0 complex, subunit A"/>
    <property type="match status" value="1"/>
</dbReference>
<feature type="compositionally biased region" description="Basic and acidic residues" evidence="13">
    <location>
        <begin position="306"/>
        <end position="327"/>
    </location>
</feature>
<dbReference type="CDD" id="cd00310">
    <property type="entry name" value="ATP-synt_Fo_a_6"/>
    <property type="match status" value="1"/>
</dbReference>
<dbReference type="AlphaFoldDB" id="I0IAR6"/>
<keyword evidence="9 11" id="KW-0472">Membrane</keyword>
<evidence type="ECO:0000256" key="5">
    <source>
        <dbReference type="ARBA" id="ARBA00022692"/>
    </source>
</evidence>
<dbReference type="InterPro" id="IPR045083">
    <property type="entry name" value="ATP_synth_F0_asu_bact/mt"/>
</dbReference>
<accession>I0IAR6</accession>
<comment type="subcellular location">
    <subcellularLocation>
        <location evidence="11">Cell inner membrane</location>
        <topology evidence="11">Multi-pass membrane protein</topology>
    </subcellularLocation>
    <subcellularLocation>
        <location evidence="12">Cell membrane</location>
        <topology evidence="12">Multi-pass membrane protein</topology>
    </subcellularLocation>
    <subcellularLocation>
        <location evidence="1">Membrane</location>
        <topology evidence="1">Multi-pass membrane protein</topology>
    </subcellularLocation>
</comment>
<dbReference type="STRING" id="1142394.PSMK_01950"/>
<keyword evidence="14" id="KW-0378">Hydrolase</keyword>
<evidence type="ECO:0000256" key="7">
    <source>
        <dbReference type="ARBA" id="ARBA00022989"/>
    </source>
</evidence>
<dbReference type="NCBIfam" id="TIGR01131">
    <property type="entry name" value="ATP_synt_6_or_A"/>
    <property type="match status" value="1"/>
</dbReference>
<dbReference type="EMBL" id="AP012338">
    <property type="protein sequence ID" value="BAM02354.1"/>
    <property type="molecule type" value="Genomic_DNA"/>
</dbReference>
<evidence type="ECO:0000256" key="4">
    <source>
        <dbReference type="ARBA" id="ARBA00022547"/>
    </source>
</evidence>
<feature type="transmembrane region" description="Helical" evidence="11">
    <location>
        <begin position="47"/>
        <end position="68"/>
    </location>
</feature>
<dbReference type="Proteomes" id="UP000007881">
    <property type="component" value="Chromosome"/>
</dbReference>
<name>I0IAR6_PHYMF</name>
<dbReference type="PANTHER" id="PTHR11410:SF0">
    <property type="entry name" value="ATP SYNTHASE SUBUNIT A"/>
    <property type="match status" value="1"/>
</dbReference>
<reference evidence="14 15" key="1">
    <citation type="submission" date="2012-02" db="EMBL/GenBank/DDBJ databases">
        <title>Complete genome sequence of Phycisphaera mikurensis NBRC 102666.</title>
        <authorList>
            <person name="Ankai A."/>
            <person name="Hosoyama A."/>
            <person name="Terui Y."/>
            <person name="Sekine M."/>
            <person name="Fukai R."/>
            <person name="Kato Y."/>
            <person name="Nakamura S."/>
            <person name="Yamada-Narita S."/>
            <person name="Kawakoshi A."/>
            <person name="Fukunaga Y."/>
            <person name="Yamazaki S."/>
            <person name="Fujita N."/>
        </authorList>
    </citation>
    <scope>NUCLEOTIDE SEQUENCE [LARGE SCALE GENOMIC DNA]</scope>
    <source>
        <strain evidence="15">NBRC 102666 / KCTC 22515 / FYK2301M01</strain>
    </source>
</reference>
<dbReference type="InterPro" id="IPR023011">
    <property type="entry name" value="ATP_synth_F0_asu_AS"/>
</dbReference>
<gene>
    <name evidence="11 14" type="primary">atpB</name>
    <name evidence="14" type="ordered locus">PSMK_01950</name>
</gene>
<sequence>MGFAACACVCPAARKLRMTPLLAAANPISHVVDYPWVVTEVLGVPVWILSNVTIMLVISAIITAAILIPAANRIASGKSGSIDDLRAKGLWANFVEAVCVGLRDTIFKPLLGDQTDRYMPVLWTLFWFILVCNLMGLVPLLDLTAAIGKLFGYETFHGIGGTATQSIWVTGALALIAGLFWNAQGMVKDFDGYFAHLTGGAPVYMWPIIIPVELLGLVIKPFALALRLFANMTGGHVLLAALLGFVYSLLNAFHPVVGGGLAIIPLIGAVAIYLLEVLVGFLQAFIFAFLTGLFLSQLVVHHGDHEHADEHGHESGPDADLDERRLPADGPVPGVTV</sequence>
<dbReference type="SUPFAM" id="SSF81336">
    <property type="entry name" value="F1F0 ATP synthase subunit A"/>
    <property type="match status" value="1"/>
</dbReference>
<feature type="transmembrane region" description="Helical" evidence="11">
    <location>
        <begin position="282"/>
        <end position="300"/>
    </location>
</feature>
<dbReference type="GO" id="GO:0046933">
    <property type="term" value="F:proton-transporting ATP synthase activity, rotational mechanism"/>
    <property type="evidence" value="ECO:0007669"/>
    <property type="project" value="UniProtKB-UniRule"/>
</dbReference>
<feature type="region of interest" description="Disordered" evidence="13">
    <location>
        <begin position="306"/>
        <end position="337"/>
    </location>
</feature>
<dbReference type="GO" id="GO:0005886">
    <property type="term" value="C:plasma membrane"/>
    <property type="evidence" value="ECO:0007669"/>
    <property type="project" value="UniProtKB-SubCell"/>
</dbReference>
<keyword evidence="15" id="KW-1185">Reference proteome</keyword>
<dbReference type="GO" id="GO:0045259">
    <property type="term" value="C:proton-transporting ATP synthase complex"/>
    <property type="evidence" value="ECO:0007669"/>
    <property type="project" value="UniProtKB-KW"/>
</dbReference>
<keyword evidence="11" id="KW-0997">Cell inner membrane</keyword>
<feature type="transmembrane region" description="Helical" evidence="11">
    <location>
        <begin position="256"/>
        <end position="275"/>
    </location>
</feature>
<dbReference type="KEGG" id="phm:PSMK_01950"/>
<evidence type="ECO:0000256" key="11">
    <source>
        <dbReference type="HAMAP-Rule" id="MF_01393"/>
    </source>
</evidence>
<dbReference type="eggNOG" id="COG0356">
    <property type="taxonomic scope" value="Bacteria"/>
</dbReference>
<evidence type="ECO:0000256" key="10">
    <source>
        <dbReference type="ARBA" id="ARBA00023310"/>
    </source>
</evidence>
<dbReference type="Pfam" id="PF00119">
    <property type="entry name" value="ATP-synt_A"/>
    <property type="match status" value="1"/>
</dbReference>
<evidence type="ECO:0000256" key="6">
    <source>
        <dbReference type="ARBA" id="ARBA00022781"/>
    </source>
</evidence>
<keyword evidence="4 11" id="KW-0138">CF(0)</keyword>
<keyword evidence="5 11" id="KW-0812">Transmembrane</keyword>
<evidence type="ECO:0000256" key="3">
    <source>
        <dbReference type="ARBA" id="ARBA00022448"/>
    </source>
</evidence>
<evidence type="ECO:0000256" key="13">
    <source>
        <dbReference type="SAM" id="MobiDB-lite"/>
    </source>
</evidence>
<dbReference type="PANTHER" id="PTHR11410">
    <property type="entry name" value="ATP SYNTHASE SUBUNIT A"/>
    <property type="match status" value="1"/>
</dbReference>
<feature type="transmembrane region" description="Helical" evidence="11">
    <location>
        <begin position="126"/>
        <end position="147"/>
    </location>
</feature>
<feature type="transmembrane region" description="Helical" evidence="11">
    <location>
        <begin position="228"/>
        <end position="250"/>
    </location>
</feature>
<comment type="function">
    <text evidence="11 12">Key component of the proton channel; it plays a direct role in the translocation of protons across the membrane.</text>
</comment>
<feature type="transmembrane region" description="Helical" evidence="11">
    <location>
        <begin position="159"/>
        <end position="181"/>
    </location>
</feature>
<keyword evidence="10 11" id="KW-0066">ATP synthesis</keyword>
<proteinExistence type="inferred from homology"/>
<keyword evidence="3 11" id="KW-0813">Transport</keyword>
<evidence type="ECO:0000256" key="2">
    <source>
        <dbReference type="ARBA" id="ARBA00006810"/>
    </source>
</evidence>
<dbReference type="InterPro" id="IPR000568">
    <property type="entry name" value="ATP_synth_F0_asu"/>
</dbReference>
<dbReference type="InterPro" id="IPR035908">
    <property type="entry name" value="F0_ATP_A_sf"/>
</dbReference>
<feature type="transmembrane region" description="Helical" evidence="11">
    <location>
        <begin position="193"/>
        <end position="216"/>
    </location>
</feature>
<dbReference type="PROSITE" id="PS00449">
    <property type="entry name" value="ATPASE_A"/>
    <property type="match status" value="1"/>
</dbReference>
<evidence type="ECO:0000313" key="15">
    <source>
        <dbReference type="Proteomes" id="UP000007881"/>
    </source>
</evidence>